<evidence type="ECO:0000256" key="3">
    <source>
        <dbReference type="SAM" id="SignalP"/>
    </source>
</evidence>
<dbReference type="GO" id="GO:0002376">
    <property type="term" value="P:immune system process"/>
    <property type="evidence" value="ECO:0007669"/>
    <property type="project" value="UniProtKB-KW"/>
</dbReference>
<accession>A0AAV7P405</accession>
<dbReference type="GO" id="GO:0005886">
    <property type="term" value="C:plasma membrane"/>
    <property type="evidence" value="ECO:0007669"/>
    <property type="project" value="TreeGrafter"/>
</dbReference>
<comment type="caution">
    <text evidence="5">The sequence shown here is derived from an EMBL/GenBank/DDBJ whole genome shotgun (WGS) entry which is preliminary data.</text>
</comment>
<name>A0AAV7P405_PLEWA</name>
<protein>
    <recommendedName>
        <fullName evidence="4">Ig-like domain-containing protein</fullName>
    </recommendedName>
</protein>
<dbReference type="SUPFAM" id="SSF48726">
    <property type="entry name" value="Immunoglobulin"/>
    <property type="match status" value="2"/>
</dbReference>
<dbReference type="Gene3D" id="2.60.40.10">
    <property type="entry name" value="Immunoglobulins"/>
    <property type="match status" value="2"/>
</dbReference>
<evidence type="ECO:0000313" key="5">
    <source>
        <dbReference type="EMBL" id="KAJ1121854.1"/>
    </source>
</evidence>
<feature type="chain" id="PRO_5044023603" description="Ig-like domain-containing protein" evidence="3">
    <location>
        <begin position="20"/>
        <end position="170"/>
    </location>
</feature>
<feature type="signal peptide" evidence="3">
    <location>
        <begin position="1"/>
        <end position="19"/>
    </location>
</feature>
<dbReference type="SMART" id="SM00406">
    <property type="entry name" value="IGv"/>
    <property type="match status" value="1"/>
</dbReference>
<evidence type="ECO:0000259" key="4">
    <source>
        <dbReference type="PROSITE" id="PS50835"/>
    </source>
</evidence>
<dbReference type="EMBL" id="JANPWB010000011">
    <property type="protein sequence ID" value="KAJ1121854.1"/>
    <property type="molecule type" value="Genomic_DNA"/>
</dbReference>
<dbReference type="InterPro" id="IPR007110">
    <property type="entry name" value="Ig-like_dom"/>
</dbReference>
<dbReference type="GO" id="GO:0007166">
    <property type="term" value="P:cell surface receptor signaling pathway"/>
    <property type="evidence" value="ECO:0007669"/>
    <property type="project" value="TreeGrafter"/>
</dbReference>
<dbReference type="AlphaFoldDB" id="A0AAV7P405"/>
<dbReference type="InterPro" id="IPR013783">
    <property type="entry name" value="Ig-like_fold"/>
</dbReference>
<dbReference type="PROSITE" id="PS50835">
    <property type="entry name" value="IG_LIKE"/>
    <property type="match status" value="1"/>
</dbReference>
<gene>
    <name evidence="5" type="ORF">NDU88_000372</name>
</gene>
<keyword evidence="6" id="KW-1185">Reference proteome</keyword>
<evidence type="ECO:0000256" key="2">
    <source>
        <dbReference type="ARBA" id="ARBA00022859"/>
    </source>
</evidence>
<evidence type="ECO:0000313" key="6">
    <source>
        <dbReference type="Proteomes" id="UP001066276"/>
    </source>
</evidence>
<reference evidence="5" key="1">
    <citation type="journal article" date="2022" name="bioRxiv">
        <title>Sequencing and chromosome-scale assembly of the giantPleurodeles waltlgenome.</title>
        <authorList>
            <person name="Brown T."/>
            <person name="Elewa A."/>
            <person name="Iarovenko S."/>
            <person name="Subramanian E."/>
            <person name="Araus A.J."/>
            <person name="Petzold A."/>
            <person name="Susuki M."/>
            <person name="Suzuki K.-i.T."/>
            <person name="Hayashi T."/>
            <person name="Toyoda A."/>
            <person name="Oliveira C."/>
            <person name="Osipova E."/>
            <person name="Leigh N.D."/>
            <person name="Simon A."/>
            <person name="Yun M.H."/>
        </authorList>
    </citation>
    <scope>NUCLEOTIDE SEQUENCE</scope>
    <source>
        <strain evidence="5">20211129_DDA</strain>
        <tissue evidence="5">Liver</tissue>
    </source>
</reference>
<evidence type="ECO:0000256" key="1">
    <source>
        <dbReference type="ARBA" id="ARBA00022729"/>
    </source>
</evidence>
<dbReference type="Proteomes" id="UP001066276">
    <property type="component" value="Chromosome 7"/>
</dbReference>
<dbReference type="PANTHER" id="PTHR23268">
    <property type="entry name" value="T-CELL RECEPTOR BETA CHAIN"/>
    <property type="match status" value="1"/>
</dbReference>
<keyword evidence="2" id="KW-0391">Immunity</keyword>
<dbReference type="InterPro" id="IPR036179">
    <property type="entry name" value="Ig-like_dom_sf"/>
</dbReference>
<proteinExistence type="predicted"/>
<dbReference type="Pfam" id="PF07686">
    <property type="entry name" value="V-set"/>
    <property type="match status" value="1"/>
</dbReference>
<sequence>MARVCSLAAFLCLAKWSDAAVHQSQYEVRRTGQAAELQCHQDEAHPNMFWYRQTPGAGLQLVFYSVGAGCSDAAVLQAPFLAGRAGGSATLRCDQDNNHNVMYWYQQQRGQALKMLCYSLAQSDVQAEASTPDRVSASRPEVKSFSLNIRDLTLNDSAMYFCASSPDTAL</sequence>
<dbReference type="PANTHER" id="PTHR23268:SF28">
    <property type="entry name" value="T CELL RECEPTOR BETA VARIABLE 19"/>
    <property type="match status" value="1"/>
</dbReference>
<dbReference type="InterPro" id="IPR050413">
    <property type="entry name" value="TCR_beta_variable"/>
</dbReference>
<organism evidence="5 6">
    <name type="scientific">Pleurodeles waltl</name>
    <name type="common">Iberian ribbed newt</name>
    <dbReference type="NCBI Taxonomy" id="8319"/>
    <lineage>
        <taxon>Eukaryota</taxon>
        <taxon>Metazoa</taxon>
        <taxon>Chordata</taxon>
        <taxon>Craniata</taxon>
        <taxon>Vertebrata</taxon>
        <taxon>Euteleostomi</taxon>
        <taxon>Amphibia</taxon>
        <taxon>Batrachia</taxon>
        <taxon>Caudata</taxon>
        <taxon>Salamandroidea</taxon>
        <taxon>Salamandridae</taxon>
        <taxon>Pleurodelinae</taxon>
        <taxon>Pleurodeles</taxon>
    </lineage>
</organism>
<dbReference type="InterPro" id="IPR013106">
    <property type="entry name" value="Ig_V-set"/>
</dbReference>
<keyword evidence="1 3" id="KW-0732">Signal</keyword>
<feature type="domain" description="Ig-like" evidence="4">
    <location>
        <begin position="86"/>
        <end position="170"/>
    </location>
</feature>